<protein>
    <recommendedName>
        <fullName evidence="8">EF-hand domain-containing protein</fullName>
    </recommendedName>
</protein>
<comment type="caution">
    <text evidence="6">The sequence shown here is derived from an EMBL/GenBank/DDBJ whole genome shotgun (WGS) entry which is preliminary data.</text>
</comment>
<dbReference type="InterPro" id="IPR028974">
    <property type="entry name" value="TSP_type-3_rpt"/>
</dbReference>
<keyword evidence="3" id="KW-0732">Signal</keyword>
<evidence type="ECO:0000256" key="5">
    <source>
        <dbReference type="SAM" id="MobiDB-lite"/>
    </source>
</evidence>
<dbReference type="PANTHER" id="PTHR37467">
    <property type="entry name" value="EXPORTED CALCIUM-BINDING GLYCOPROTEIN-RELATED"/>
    <property type="match status" value="1"/>
</dbReference>
<evidence type="ECO:0000256" key="1">
    <source>
        <dbReference type="ARBA" id="ARBA00004613"/>
    </source>
</evidence>
<gene>
    <name evidence="6" type="ORF">COT26_00330</name>
</gene>
<dbReference type="PANTHER" id="PTHR37467:SF1">
    <property type="entry name" value="EXPORTED CALCIUM-BINDING GLYCOPROTEIN"/>
    <property type="match status" value="1"/>
</dbReference>
<dbReference type="SUPFAM" id="SSF47473">
    <property type="entry name" value="EF-hand"/>
    <property type="match status" value="1"/>
</dbReference>
<evidence type="ECO:0000256" key="2">
    <source>
        <dbReference type="ARBA" id="ARBA00022525"/>
    </source>
</evidence>
<dbReference type="InterPro" id="IPR059100">
    <property type="entry name" value="TSP3_bac"/>
</dbReference>
<comment type="subcellular location">
    <subcellularLocation>
        <location evidence="1">Secreted</location>
    </subcellularLocation>
</comment>
<keyword evidence="2" id="KW-0964">Secreted</keyword>
<feature type="non-terminal residue" evidence="6">
    <location>
        <position position="1"/>
    </location>
</feature>
<keyword evidence="4" id="KW-0106">Calcium</keyword>
<dbReference type="GO" id="GO:0005509">
    <property type="term" value="F:calcium ion binding"/>
    <property type="evidence" value="ECO:0007669"/>
    <property type="project" value="InterPro"/>
</dbReference>
<organism evidence="6 7">
    <name type="scientific">Candidatus Kerfeldbacteria bacterium CG08_land_8_20_14_0_20_43_14</name>
    <dbReference type="NCBI Taxonomy" id="2014246"/>
    <lineage>
        <taxon>Bacteria</taxon>
        <taxon>Candidatus Kerfeldiibacteriota</taxon>
    </lineage>
</organism>
<evidence type="ECO:0000313" key="6">
    <source>
        <dbReference type="EMBL" id="PIS41000.1"/>
    </source>
</evidence>
<evidence type="ECO:0000313" key="7">
    <source>
        <dbReference type="Proteomes" id="UP000236845"/>
    </source>
</evidence>
<feature type="compositionally biased region" description="Basic and acidic residues" evidence="5">
    <location>
        <begin position="154"/>
        <end position="168"/>
    </location>
</feature>
<dbReference type="Pfam" id="PF18884">
    <property type="entry name" value="TSP3_bac"/>
    <property type="match status" value="3"/>
</dbReference>
<sequence>YYFLIYKKSIVNTNVNNLNVNANASITNKPKELPKNHAITDEERKQFGYSDKLEVEVRYAYDKDGNVVSYFAITKDNRPKDTDGDGLSDEDEAKYKTDPKNTDTDGDTLGDGNEVNGLGVDLIKTDPAKADTDGDGLTDWEEFALYKTDPLKKDTDGDGFTDKEELDRGYNPLGPGKITDPNLLEILKTMKK</sequence>
<dbReference type="AlphaFoldDB" id="A0A2H0YRA8"/>
<accession>A0A2H0YRA8</accession>
<dbReference type="InterPro" id="IPR011992">
    <property type="entry name" value="EF-hand-dom_pair"/>
</dbReference>
<dbReference type="Gene3D" id="4.10.1080.10">
    <property type="entry name" value="TSP type-3 repeat"/>
    <property type="match status" value="1"/>
</dbReference>
<reference evidence="7" key="1">
    <citation type="submission" date="2017-09" db="EMBL/GenBank/DDBJ databases">
        <title>Depth-based differentiation of microbial function through sediment-hosted aquifers and enrichment of novel symbionts in the deep terrestrial subsurface.</title>
        <authorList>
            <person name="Probst A.J."/>
            <person name="Ladd B."/>
            <person name="Jarett J.K."/>
            <person name="Geller-Mcgrath D.E."/>
            <person name="Sieber C.M.K."/>
            <person name="Emerson J.B."/>
            <person name="Anantharaman K."/>
            <person name="Thomas B.C."/>
            <person name="Malmstrom R."/>
            <person name="Stieglmeier M."/>
            <person name="Klingl A."/>
            <person name="Woyke T."/>
            <person name="Ryan C.M."/>
            <person name="Banfield J.F."/>
        </authorList>
    </citation>
    <scope>NUCLEOTIDE SEQUENCE [LARGE SCALE GENOMIC DNA]</scope>
</reference>
<dbReference type="InterPro" id="IPR053180">
    <property type="entry name" value="Ca-binding_acidic-repeat"/>
</dbReference>
<name>A0A2H0YRA8_9BACT</name>
<dbReference type="Proteomes" id="UP000236845">
    <property type="component" value="Unassembled WGS sequence"/>
</dbReference>
<feature type="region of interest" description="Disordered" evidence="5">
    <location>
        <begin position="154"/>
        <end position="180"/>
    </location>
</feature>
<evidence type="ECO:0000256" key="3">
    <source>
        <dbReference type="ARBA" id="ARBA00022729"/>
    </source>
</evidence>
<proteinExistence type="predicted"/>
<evidence type="ECO:0008006" key="8">
    <source>
        <dbReference type="Google" id="ProtNLM"/>
    </source>
</evidence>
<feature type="compositionally biased region" description="Basic and acidic residues" evidence="5">
    <location>
        <begin position="93"/>
        <end position="103"/>
    </location>
</feature>
<dbReference type="EMBL" id="PEXW01000009">
    <property type="protein sequence ID" value="PIS41000.1"/>
    <property type="molecule type" value="Genomic_DNA"/>
</dbReference>
<evidence type="ECO:0000256" key="4">
    <source>
        <dbReference type="ARBA" id="ARBA00022837"/>
    </source>
</evidence>
<feature type="region of interest" description="Disordered" evidence="5">
    <location>
        <begin position="78"/>
        <end position="114"/>
    </location>
</feature>